<dbReference type="EMBL" id="SOML01000016">
    <property type="protein sequence ID" value="TFD92814.1"/>
    <property type="molecule type" value="Genomic_DNA"/>
</dbReference>
<protein>
    <submittedName>
        <fullName evidence="4">Thiamine phosphate synthase</fullName>
    </submittedName>
</protein>
<dbReference type="Gene3D" id="3.20.20.70">
    <property type="entry name" value="Aldolase class I"/>
    <property type="match status" value="1"/>
</dbReference>
<dbReference type="Proteomes" id="UP000297861">
    <property type="component" value="Unassembled WGS sequence"/>
</dbReference>
<feature type="domain" description="Thiamine phosphate synthase/TenI" evidence="3">
    <location>
        <begin position="25"/>
        <end position="181"/>
    </location>
</feature>
<reference evidence="4 5" key="1">
    <citation type="submission" date="2019-03" db="EMBL/GenBank/DDBJ databases">
        <title>San Antonio Military Medical Center submission to MRSN (WRAIR), pending publication.</title>
        <authorList>
            <person name="Blyth D.M."/>
            <person name="Mccarthy S.L."/>
            <person name="Schall S.E."/>
            <person name="Stam J.A."/>
            <person name="Ong A.C."/>
            <person name="Mcgann P.T."/>
        </authorList>
    </citation>
    <scope>NUCLEOTIDE SEQUENCE [LARGE SCALE GENOMIC DNA]</scope>
    <source>
        <strain evidence="4 5">MRSN571793</strain>
    </source>
</reference>
<dbReference type="InterPro" id="IPR013785">
    <property type="entry name" value="Aldolase_TIM"/>
</dbReference>
<dbReference type="InterPro" id="IPR022998">
    <property type="entry name" value="ThiamineP_synth_TenI"/>
</dbReference>
<dbReference type="GO" id="GO:0004789">
    <property type="term" value="F:thiamine-phosphate diphosphorylase activity"/>
    <property type="evidence" value="ECO:0007669"/>
    <property type="project" value="TreeGrafter"/>
</dbReference>
<evidence type="ECO:0000256" key="2">
    <source>
        <dbReference type="ARBA" id="ARBA00022977"/>
    </source>
</evidence>
<keyword evidence="2" id="KW-0784">Thiamine biosynthesis</keyword>
<evidence type="ECO:0000313" key="5">
    <source>
        <dbReference type="Proteomes" id="UP000297861"/>
    </source>
</evidence>
<dbReference type="CDD" id="cd00564">
    <property type="entry name" value="TMP_TenI"/>
    <property type="match status" value="1"/>
</dbReference>
<proteinExistence type="predicted"/>
<dbReference type="GO" id="GO:0005737">
    <property type="term" value="C:cytoplasm"/>
    <property type="evidence" value="ECO:0007669"/>
    <property type="project" value="TreeGrafter"/>
</dbReference>
<dbReference type="AlphaFoldDB" id="A0A4Y8KU19"/>
<accession>A0A4Y8KU19</accession>
<comment type="caution">
    <text evidence="4">The sequence shown here is derived from an EMBL/GenBank/DDBJ whole genome shotgun (WGS) entry which is preliminary data.</text>
</comment>
<gene>
    <name evidence="4" type="ORF">E2605_18415</name>
</gene>
<organism evidence="4 5">
    <name type="scientific">Dysgonomonas capnocytophagoides</name>
    <dbReference type="NCBI Taxonomy" id="45254"/>
    <lineage>
        <taxon>Bacteria</taxon>
        <taxon>Pseudomonadati</taxon>
        <taxon>Bacteroidota</taxon>
        <taxon>Bacteroidia</taxon>
        <taxon>Bacteroidales</taxon>
        <taxon>Dysgonomonadaceae</taxon>
        <taxon>Dysgonomonas</taxon>
    </lineage>
</organism>
<dbReference type="PANTHER" id="PTHR20857:SF15">
    <property type="entry name" value="THIAMINE-PHOSPHATE SYNTHASE"/>
    <property type="match status" value="1"/>
</dbReference>
<comment type="pathway">
    <text evidence="1">Cofactor biosynthesis; thiamine diphosphate biosynthesis.</text>
</comment>
<sequence>MLFREDEPMKLIIITNEVIFGGNGALLNSLFAEGMETLHLRKPFATEAEVEYLLNQIDTEYHRQIVLHDHFGLLKAFRLKGVHLNRRNTIRPQITNISVSRSCHSLECLEASIENHDYMFLSPIFDSISKTGYNHAFTKEQLLVAKSKHLINEKVIALGGIDHKTIPLAVQYGFGGVAVLGSLWENYLQDKDKKALFQRFRNLQEMTEKQ</sequence>
<dbReference type="SUPFAM" id="SSF51391">
    <property type="entry name" value="Thiamin phosphate synthase"/>
    <property type="match status" value="1"/>
</dbReference>
<keyword evidence="5" id="KW-1185">Reference proteome</keyword>
<evidence type="ECO:0000256" key="1">
    <source>
        <dbReference type="ARBA" id="ARBA00004948"/>
    </source>
</evidence>
<evidence type="ECO:0000313" key="4">
    <source>
        <dbReference type="EMBL" id="TFD92814.1"/>
    </source>
</evidence>
<dbReference type="GO" id="GO:0009228">
    <property type="term" value="P:thiamine biosynthetic process"/>
    <property type="evidence" value="ECO:0007669"/>
    <property type="project" value="UniProtKB-KW"/>
</dbReference>
<name>A0A4Y8KU19_9BACT</name>
<dbReference type="InterPro" id="IPR036206">
    <property type="entry name" value="ThiamineP_synth_sf"/>
</dbReference>
<dbReference type="OrthoDB" id="194683at2"/>
<dbReference type="PANTHER" id="PTHR20857">
    <property type="entry name" value="THIAMINE-PHOSPHATE PYROPHOSPHORYLASE"/>
    <property type="match status" value="1"/>
</dbReference>
<evidence type="ECO:0000259" key="3">
    <source>
        <dbReference type="Pfam" id="PF02581"/>
    </source>
</evidence>
<dbReference type="Pfam" id="PF02581">
    <property type="entry name" value="TMP-TENI"/>
    <property type="match status" value="1"/>
</dbReference>